<evidence type="ECO:0000256" key="1">
    <source>
        <dbReference type="PROSITE-ProRule" id="PRU01005"/>
    </source>
</evidence>
<dbReference type="PANTHER" id="PTHR46707">
    <property type="entry name" value="PROTEIN CBG07468"/>
    <property type="match status" value="1"/>
</dbReference>
<dbReference type="Gene3D" id="1.10.10.1940">
    <property type="match status" value="2"/>
</dbReference>
<dbReference type="EnsemblMetazoa" id="PPA43262.1">
    <property type="protein sequence ID" value="PPA43262.1"/>
    <property type="gene ID" value="WBGene00281631"/>
</dbReference>
<dbReference type="InterPro" id="IPR003582">
    <property type="entry name" value="ShKT_dom"/>
</dbReference>
<accession>A0A2A6CDE2</accession>
<evidence type="ECO:0000313" key="2">
    <source>
        <dbReference type="EnsemblMetazoa" id="PPA43262.1"/>
    </source>
</evidence>
<keyword evidence="3" id="KW-1185">Reference proteome</keyword>
<comment type="caution">
    <text evidence="1">Lacks conserved residue(s) required for the propagation of feature annotation.</text>
</comment>
<name>A0A2A6CDE2_PRIPA</name>
<dbReference type="PROSITE" id="PS51670">
    <property type="entry name" value="SHKT"/>
    <property type="match status" value="1"/>
</dbReference>
<organism evidence="2 3">
    <name type="scientific">Pristionchus pacificus</name>
    <name type="common">Parasitic nematode worm</name>
    <dbReference type="NCBI Taxonomy" id="54126"/>
    <lineage>
        <taxon>Eukaryota</taxon>
        <taxon>Metazoa</taxon>
        <taxon>Ecdysozoa</taxon>
        <taxon>Nematoda</taxon>
        <taxon>Chromadorea</taxon>
        <taxon>Rhabditida</taxon>
        <taxon>Rhabditina</taxon>
        <taxon>Diplogasteromorpha</taxon>
        <taxon>Diplogasteroidea</taxon>
        <taxon>Neodiplogasteridae</taxon>
        <taxon>Pristionchus</taxon>
    </lineage>
</organism>
<dbReference type="AlphaFoldDB" id="A0A2A6CDE2"/>
<evidence type="ECO:0000313" key="3">
    <source>
        <dbReference type="Proteomes" id="UP000005239"/>
    </source>
</evidence>
<sequence length="130" mass="13379">MNVFIIISTVLAVLIAQVDAQCTTQKENANCAKWKATGFCTNTAMSLAQRQLFCGVSCGLCTAAGVPIATTASPSSTTCTADGNKHCAKWASKGFCTQTTVKAEVKTRFCCKTCGSASGSTTTAATTTTV</sequence>
<dbReference type="PANTHER" id="PTHR46707:SF1">
    <property type="entry name" value="COEXPRESSED WITH POLYCYSTINS-RELATED"/>
    <property type="match status" value="1"/>
</dbReference>
<gene>
    <name evidence="2" type="primary">WBGene00281631</name>
</gene>
<dbReference type="Proteomes" id="UP000005239">
    <property type="component" value="Unassembled WGS sequence"/>
</dbReference>
<dbReference type="Pfam" id="PF01549">
    <property type="entry name" value="ShK"/>
    <property type="match status" value="2"/>
</dbReference>
<accession>A0A8R1Z804</accession>
<proteinExistence type="predicted"/>
<reference evidence="3" key="1">
    <citation type="journal article" date="2008" name="Nat. Genet.">
        <title>The Pristionchus pacificus genome provides a unique perspective on nematode lifestyle and parasitism.</title>
        <authorList>
            <person name="Dieterich C."/>
            <person name="Clifton S.W."/>
            <person name="Schuster L.N."/>
            <person name="Chinwalla A."/>
            <person name="Delehaunty K."/>
            <person name="Dinkelacker I."/>
            <person name="Fulton L."/>
            <person name="Fulton R."/>
            <person name="Godfrey J."/>
            <person name="Minx P."/>
            <person name="Mitreva M."/>
            <person name="Roeseler W."/>
            <person name="Tian H."/>
            <person name="Witte H."/>
            <person name="Yang S.P."/>
            <person name="Wilson R.K."/>
            <person name="Sommer R.J."/>
        </authorList>
    </citation>
    <scope>NUCLEOTIDE SEQUENCE [LARGE SCALE GENOMIC DNA]</scope>
    <source>
        <strain evidence="3">PS312</strain>
    </source>
</reference>
<reference evidence="2" key="2">
    <citation type="submission" date="2022-06" db="UniProtKB">
        <authorList>
            <consortium name="EnsemblMetazoa"/>
        </authorList>
    </citation>
    <scope>IDENTIFICATION</scope>
    <source>
        <strain evidence="2">PS312</strain>
    </source>
</reference>
<protein>
    <submittedName>
        <fullName evidence="2">ShK domain-containing protein</fullName>
    </submittedName>
</protein>
<dbReference type="SMART" id="SM00254">
    <property type="entry name" value="ShKT"/>
    <property type="match status" value="2"/>
</dbReference>